<evidence type="ECO:0000256" key="4">
    <source>
        <dbReference type="ARBA" id="ARBA00022692"/>
    </source>
</evidence>
<accession>A0A9P4GAQ5</accession>
<feature type="transmembrane region" description="Helical" evidence="8">
    <location>
        <begin position="414"/>
        <end position="435"/>
    </location>
</feature>
<evidence type="ECO:0000256" key="8">
    <source>
        <dbReference type="SAM" id="Phobius"/>
    </source>
</evidence>
<feature type="region of interest" description="Disordered" evidence="7">
    <location>
        <begin position="274"/>
        <end position="298"/>
    </location>
</feature>
<keyword evidence="5 8" id="KW-1133">Transmembrane helix</keyword>
<comment type="caution">
    <text evidence="9">The sequence shown here is derived from an EMBL/GenBank/DDBJ whole genome shotgun (WGS) entry which is preliminary data.</text>
</comment>
<dbReference type="EMBL" id="ML976618">
    <property type="protein sequence ID" value="KAF1841795.1"/>
    <property type="molecule type" value="Genomic_DNA"/>
</dbReference>
<keyword evidence="10" id="KW-1185">Reference proteome</keyword>
<evidence type="ECO:0008006" key="11">
    <source>
        <dbReference type="Google" id="ProtNLM"/>
    </source>
</evidence>
<dbReference type="AlphaFoldDB" id="A0A9P4GAQ5"/>
<feature type="transmembrane region" description="Helical" evidence="8">
    <location>
        <begin position="141"/>
        <end position="164"/>
    </location>
</feature>
<keyword evidence="4 8" id="KW-0812">Transmembrane</keyword>
<sequence length="530" mass="57147">MPLHSIISSLRAQTRSQRNNSLQANTEKLGWRLAEVLSRMWDLGFTAFGGPPVHFQILHRRFVDGMGFGGGSKWIDEQTYQELFAICQALPGPASTKMVFCIAMIHAGIVSAVFAFLLWSLPGAIAMYGLSLGVQKMPDRLPPLVYALLSGMNASTVGIIALAAVQLAEKAIQDRITRLLVIFGACAGICYNALWYFPVLIAIGGAATVVWDVWLQQKIGKLRAGYETSRRRTRNEDCDAEVVTATESIPAEVGRPEAVKRRNLAGSSTDRIVFEEGAGGPSRAEERQSTENATGNGAPVADTITHNISIRVGVSLIAAFLVSFIIVMVIRGTVSKRALSFDLFSNMYLAGTIIFGGGPVVIPLLRTYVVDPGWVSPRDFLLGLAIIQALPGPNFNFSVYLGALTIASTSIPTVFGALLAFFGIFFPGIILAVGVQSIWQVMRTKSWVLSLLRGINAAAVGLVFTAVYRLWEIGYLTPESSDGKSLAEEPWWVVVAAVTYAETAWFSVPPAVAIVMGAVLGLGWFGVVGR</sequence>
<reference evidence="9" key="1">
    <citation type="submission" date="2020-01" db="EMBL/GenBank/DDBJ databases">
        <authorList>
            <consortium name="DOE Joint Genome Institute"/>
            <person name="Haridas S."/>
            <person name="Albert R."/>
            <person name="Binder M."/>
            <person name="Bloem J."/>
            <person name="Labutti K."/>
            <person name="Salamov A."/>
            <person name="Andreopoulos B."/>
            <person name="Baker S.E."/>
            <person name="Barry K."/>
            <person name="Bills G."/>
            <person name="Bluhm B.H."/>
            <person name="Cannon C."/>
            <person name="Castanera R."/>
            <person name="Culley D.E."/>
            <person name="Daum C."/>
            <person name="Ezra D."/>
            <person name="Gonzalez J.B."/>
            <person name="Henrissat B."/>
            <person name="Kuo A."/>
            <person name="Liang C."/>
            <person name="Lipzen A."/>
            <person name="Lutzoni F."/>
            <person name="Magnuson J."/>
            <person name="Mondo S."/>
            <person name="Nolan M."/>
            <person name="Ohm R."/>
            <person name="Pangilinan J."/>
            <person name="Park H.-J."/>
            <person name="Ramirez L."/>
            <person name="Alfaro M."/>
            <person name="Sun H."/>
            <person name="Tritt A."/>
            <person name="Yoshinaga Y."/>
            <person name="Zwiers L.-H."/>
            <person name="Turgeon B.G."/>
            <person name="Goodwin S.B."/>
            <person name="Spatafora J.W."/>
            <person name="Crous P.W."/>
            <person name="Grigoriev I.V."/>
        </authorList>
    </citation>
    <scope>NUCLEOTIDE SEQUENCE</scope>
    <source>
        <strain evidence="9">CBS 394.84</strain>
    </source>
</reference>
<keyword evidence="6 8" id="KW-0472">Membrane</keyword>
<evidence type="ECO:0000256" key="5">
    <source>
        <dbReference type="ARBA" id="ARBA00022989"/>
    </source>
</evidence>
<dbReference type="PANTHER" id="PTHR33567">
    <property type="entry name" value="CHROMATE ION TRANSPORTER (EUROFUNG)"/>
    <property type="match status" value="1"/>
</dbReference>
<feature type="transmembrane region" description="Helical" evidence="8">
    <location>
        <begin position="491"/>
        <end position="524"/>
    </location>
</feature>
<gene>
    <name evidence="9" type="ORF">K460DRAFT_379797</name>
</gene>
<proteinExistence type="inferred from homology"/>
<dbReference type="OrthoDB" id="2160638at2759"/>
<evidence type="ECO:0000313" key="10">
    <source>
        <dbReference type="Proteomes" id="UP000800039"/>
    </source>
</evidence>
<comment type="subcellular location">
    <subcellularLocation>
        <location evidence="1">Cell membrane</location>
        <topology evidence="1">Multi-pass membrane protein</topology>
    </subcellularLocation>
</comment>
<evidence type="ECO:0000256" key="7">
    <source>
        <dbReference type="SAM" id="MobiDB-lite"/>
    </source>
</evidence>
<evidence type="ECO:0000256" key="2">
    <source>
        <dbReference type="ARBA" id="ARBA00005262"/>
    </source>
</evidence>
<comment type="similarity">
    <text evidence="2">Belongs to the chromate ion transporter (CHR) (TC 2.A.51) family.</text>
</comment>
<evidence type="ECO:0000256" key="3">
    <source>
        <dbReference type="ARBA" id="ARBA00022475"/>
    </source>
</evidence>
<feature type="transmembrane region" description="Helical" evidence="8">
    <location>
        <begin position="346"/>
        <end position="368"/>
    </location>
</feature>
<evidence type="ECO:0000256" key="1">
    <source>
        <dbReference type="ARBA" id="ARBA00004651"/>
    </source>
</evidence>
<evidence type="ECO:0000256" key="6">
    <source>
        <dbReference type="ARBA" id="ARBA00023136"/>
    </source>
</evidence>
<feature type="transmembrane region" description="Helical" evidence="8">
    <location>
        <begin position="176"/>
        <end position="194"/>
    </location>
</feature>
<feature type="transmembrane region" description="Helical" evidence="8">
    <location>
        <begin position="447"/>
        <end position="471"/>
    </location>
</feature>
<keyword evidence="3" id="KW-1003">Cell membrane</keyword>
<dbReference type="GeneID" id="63852450"/>
<name>A0A9P4GAQ5_9PLEO</name>
<dbReference type="InterPro" id="IPR003370">
    <property type="entry name" value="Chromate_transpt"/>
</dbReference>
<dbReference type="RefSeq" id="XP_040784358.1">
    <property type="nucleotide sequence ID" value="XM_040935199.1"/>
</dbReference>
<dbReference type="Pfam" id="PF02417">
    <property type="entry name" value="Chromate_transp"/>
    <property type="match status" value="2"/>
</dbReference>
<dbReference type="GO" id="GO:0005886">
    <property type="term" value="C:plasma membrane"/>
    <property type="evidence" value="ECO:0007669"/>
    <property type="project" value="UniProtKB-SubCell"/>
</dbReference>
<dbReference type="GO" id="GO:0015109">
    <property type="term" value="F:chromate transmembrane transporter activity"/>
    <property type="evidence" value="ECO:0007669"/>
    <property type="project" value="InterPro"/>
</dbReference>
<evidence type="ECO:0000313" key="9">
    <source>
        <dbReference type="EMBL" id="KAF1841795.1"/>
    </source>
</evidence>
<protein>
    <recommendedName>
        <fullName evidence="11">Chromate ion transporter</fullName>
    </recommendedName>
</protein>
<organism evidence="9 10">
    <name type="scientific">Cucurbitaria berberidis CBS 394.84</name>
    <dbReference type="NCBI Taxonomy" id="1168544"/>
    <lineage>
        <taxon>Eukaryota</taxon>
        <taxon>Fungi</taxon>
        <taxon>Dikarya</taxon>
        <taxon>Ascomycota</taxon>
        <taxon>Pezizomycotina</taxon>
        <taxon>Dothideomycetes</taxon>
        <taxon>Pleosporomycetidae</taxon>
        <taxon>Pleosporales</taxon>
        <taxon>Pleosporineae</taxon>
        <taxon>Cucurbitariaceae</taxon>
        <taxon>Cucurbitaria</taxon>
    </lineage>
</organism>
<feature type="transmembrane region" description="Helical" evidence="8">
    <location>
        <begin position="98"/>
        <end position="121"/>
    </location>
</feature>
<dbReference type="PANTHER" id="PTHR33567:SF3">
    <property type="entry name" value="CHROMATE ION TRANSPORTER (EUROFUNG)"/>
    <property type="match status" value="1"/>
</dbReference>
<dbReference type="Proteomes" id="UP000800039">
    <property type="component" value="Unassembled WGS sequence"/>
</dbReference>
<feature type="transmembrane region" description="Helical" evidence="8">
    <location>
        <begin position="312"/>
        <end position="334"/>
    </location>
</feature>